<feature type="transmembrane region" description="Helical" evidence="5">
    <location>
        <begin position="21"/>
        <end position="43"/>
    </location>
</feature>
<keyword evidence="8" id="KW-1185">Reference proteome</keyword>
<evidence type="ECO:0000256" key="5">
    <source>
        <dbReference type="SAM" id="Phobius"/>
    </source>
</evidence>
<evidence type="ECO:0000313" key="8">
    <source>
        <dbReference type="Proteomes" id="UP001562065"/>
    </source>
</evidence>
<sequence>MPFMLPSPLLSSPSRPLTWRSWLPCALILVLFGAAAGVVDPWLEYQRSALEQGQWWRLWSAHWVHANLAHALLNVSGFVLCCLVFSDLYRRHTLLLWWLLAPPLLSAALWIGDGLEGPYVGLSGMLHSWLVWALVVGLPGHPRLHGVLLLALGGRLLWEQLPGYDSGYLSAWVPGSVYVNAHLYGALLGLAGGLVSLLWRRRSRR</sequence>
<evidence type="ECO:0000259" key="6">
    <source>
        <dbReference type="Pfam" id="PF01694"/>
    </source>
</evidence>
<comment type="caution">
    <text evidence="7">The sequence shown here is derived from an EMBL/GenBank/DDBJ whole genome shotgun (WGS) entry which is preliminary data.</text>
</comment>
<feature type="transmembrane region" description="Helical" evidence="5">
    <location>
        <begin position="94"/>
        <end position="112"/>
    </location>
</feature>
<dbReference type="EC" id="3.4.21.-" evidence="7"/>
<evidence type="ECO:0000256" key="1">
    <source>
        <dbReference type="ARBA" id="ARBA00004141"/>
    </source>
</evidence>
<feature type="transmembrane region" description="Helical" evidence="5">
    <location>
        <begin position="63"/>
        <end position="85"/>
    </location>
</feature>
<comment type="subcellular location">
    <subcellularLocation>
        <location evidence="1">Membrane</location>
        <topology evidence="1">Multi-pass membrane protein</topology>
    </subcellularLocation>
</comment>
<keyword evidence="7" id="KW-0378">Hydrolase</keyword>
<keyword evidence="4 5" id="KW-0472">Membrane</keyword>
<dbReference type="GO" id="GO:0016787">
    <property type="term" value="F:hydrolase activity"/>
    <property type="evidence" value="ECO:0007669"/>
    <property type="project" value="UniProtKB-KW"/>
</dbReference>
<dbReference type="SUPFAM" id="SSF144091">
    <property type="entry name" value="Rhomboid-like"/>
    <property type="match status" value="1"/>
</dbReference>
<dbReference type="Pfam" id="PF01694">
    <property type="entry name" value="Rhomboid"/>
    <property type="match status" value="1"/>
</dbReference>
<evidence type="ECO:0000313" key="7">
    <source>
        <dbReference type="EMBL" id="MEY1662563.1"/>
    </source>
</evidence>
<dbReference type="InterPro" id="IPR023826">
    <property type="entry name" value="Rhom-like_SP_proteobac"/>
</dbReference>
<reference evidence="7 8" key="1">
    <citation type="submission" date="2024-07" db="EMBL/GenBank/DDBJ databases">
        <authorList>
            <person name="Ren Q."/>
        </authorList>
    </citation>
    <scope>NUCLEOTIDE SEQUENCE [LARGE SCALE GENOMIC DNA]</scope>
    <source>
        <strain evidence="7 8">REN37</strain>
    </source>
</reference>
<dbReference type="InterPro" id="IPR022764">
    <property type="entry name" value="Peptidase_S54_rhomboid_dom"/>
</dbReference>
<dbReference type="Gene3D" id="1.20.1540.10">
    <property type="entry name" value="Rhomboid-like"/>
    <property type="match status" value="1"/>
</dbReference>
<evidence type="ECO:0000256" key="4">
    <source>
        <dbReference type="ARBA" id="ARBA00023136"/>
    </source>
</evidence>
<proteinExistence type="predicted"/>
<dbReference type="EMBL" id="JBGCUO010000001">
    <property type="protein sequence ID" value="MEY1662563.1"/>
    <property type="molecule type" value="Genomic_DNA"/>
</dbReference>
<evidence type="ECO:0000256" key="2">
    <source>
        <dbReference type="ARBA" id="ARBA00022692"/>
    </source>
</evidence>
<dbReference type="Proteomes" id="UP001562065">
    <property type="component" value="Unassembled WGS sequence"/>
</dbReference>
<name>A0ABV4AL27_9GAMM</name>
<dbReference type="RefSeq" id="WP_369455797.1">
    <property type="nucleotide sequence ID" value="NZ_JBGCUO010000001.1"/>
</dbReference>
<dbReference type="NCBIfam" id="TIGR03902">
    <property type="entry name" value="rhom_GG_sort"/>
    <property type="match status" value="1"/>
</dbReference>
<dbReference type="InterPro" id="IPR035952">
    <property type="entry name" value="Rhomboid-like_sf"/>
</dbReference>
<protein>
    <submittedName>
        <fullName evidence="7">Rhombosortase</fullName>
        <ecNumber evidence="7">3.4.21.-</ecNumber>
    </submittedName>
</protein>
<evidence type="ECO:0000256" key="3">
    <source>
        <dbReference type="ARBA" id="ARBA00022989"/>
    </source>
</evidence>
<organism evidence="7 8">
    <name type="scientific">Isoalcanivorax beigongshangi</name>
    <dbReference type="NCBI Taxonomy" id="3238810"/>
    <lineage>
        <taxon>Bacteria</taxon>
        <taxon>Pseudomonadati</taxon>
        <taxon>Pseudomonadota</taxon>
        <taxon>Gammaproteobacteria</taxon>
        <taxon>Oceanospirillales</taxon>
        <taxon>Alcanivoracaceae</taxon>
        <taxon>Isoalcanivorax</taxon>
    </lineage>
</organism>
<accession>A0ABV4AL27</accession>
<feature type="domain" description="Peptidase S54 rhomboid" evidence="6">
    <location>
        <begin position="52"/>
        <end position="195"/>
    </location>
</feature>
<gene>
    <name evidence="7" type="primary">rrtA</name>
    <name evidence="7" type="ORF">AB5I84_10430</name>
</gene>
<keyword evidence="3 5" id="KW-1133">Transmembrane helix</keyword>
<keyword evidence="2 5" id="KW-0812">Transmembrane</keyword>
<feature type="transmembrane region" description="Helical" evidence="5">
    <location>
        <begin position="181"/>
        <end position="199"/>
    </location>
</feature>